<feature type="region of interest" description="Disordered" evidence="1">
    <location>
        <begin position="467"/>
        <end position="488"/>
    </location>
</feature>
<dbReference type="AlphaFoldDB" id="A0AAE0KDU7"/>
<dbReference type="Proteomes" id="UP001285441">
    <property type="component" value="Unassembled WGS sequence"/>
</dbReference>
<evidence type="ECO:0000259" key="2">
    <source>
        <dbReference type="Pfam" id="PF26118"/>
    </source>
</evidence>
<comment type="caution">
    <text evidence="3">The sequence shown here is derived from an EMBL/GenBank/DDBJ whole genome shotgun (WGS) entry which is preliminary data.</text>
</comment>
<evidence type="ECO:0000256" key="1">
    <source>
        <dbReference type="SAM" id="MobiDB-lite"/>
    </source>
</evidence>
<protein>
    <recommendedName>
        <fullName evidence="2">DUF8035 domain-containing protein</fullName>
    </recommendedName>
</protein>
<feature type="compositionally biased region" description="Basic and acidic residues" evidence="1">
    <location>
        <begin position="311"/>
        <end position="324"/>
    </location>
</feature>
<keyword evidence="4" id="KW-1185">Reference proteome</keyword>
<organism evidence="3 4">
    <name type="scientific">Podospora didyma</name>
    <dbReference type="NCBI Taxonomy" id="330526"/>
    <lineage>
        <taxon>Eukaryota</taxon>
        <taxon>Fungi</taxon>
        <taxon>Dikarya</taxon>
        <taxon>Ascomycota</taxon>
        <taxon>Pezizomycotina</taxon>
        <taxon>Sordariomycetes</taxon>
        <taxon>Sordariomycetidae</taxon>
        <taxon>Sordariales</taxon>
        <taxon>Podosporaceae</taxon>
        <taxon>Podospora</taxon>
    </lineage>
</organism>
<reference evidence="3" key="1">
    <citation type="journal article" date="2023" name="Mol. Phylogenet. Evol.">
        <title>Genome-scale phylogeny and comparative genomics of the fungal order Sordariales.</title>
        <authorList>
            <person name="Hensen N."/>
            <person name="Bonometti L."/>
            <person name="Westerberg I."/>
            <person name="Brannstrom I.O."/>
            <person name="Guillou S."/>
            <person name="Cros-Aarteil S."/>
            <person name="Calhoun S."/>
            <person name="Haridas S."/>
            <person name="Kuo A."/>
            <person name="Mondo S."/>
            <person name="Pangilinan J."/>
            <person name="Riley R."/>
            <person name="LaButti K."/>
            <person name="Andreopoulos B."/>
            <person name="Lipzen A."/>
            <person name="Chen C."/>
            <person name="Yan M."/>
            <person name="Daum C."/>
            <person name="Ng V."/>
            <person name="Clum A."/>
            <person name="Steindorff A."/>
            <person name="Ohm R.A."/>
            <person name="Martin F."/>
            <person name="Silar P."/>
            <person name="Natvig D.O."/>
            <person name="Lalanne C."/>
            <person name="Gautier V."/>
            <person name="Ament-Velasquez S.L."/>
            <person name="Kruys A."/>
            <person name="Hutchinson M.I."/>
            <person name="Powell A.J."/>
            <person name="Barry K."/>
            <person name="Miller A.N."/>
            <person name="Grigoriev I.V."/>
            <person name="Debuchy R."/>
            <person name="Gladieux P."/>
            <person name="Hiltunen Thoren M."/>
            <person name="Johannesson H."/>
        </authorList>
    </citation>
    <scope>NUCLEOTIDE SEQUENCE</scope>
    <source>
        <strain evidence="3">CBS 232.78</strain>
    </source>
</reference>
<feature type="compositionally biased region" description="Basic and acidic residues" evidence="1">
    <location>
        <begin position="610"/>
        <end position="639"/>
    </location>
</feature>
<feature type="region of interest" description="Disordered" evidence="1">
    <location>
        <begin position="549"/>
        <end position="821"/>
    </location>
</feature>
<feature type="compositionally biased region" description="Polar residues" evidence="1">
    <location>
        <begin position="292"/>
        <end position="301"/>
    </location>
</feature>
<reference evidence="3" key="2">
    <citation type="submission" date="2023-06" db="EMBL/GenBank/DDBJ databases">
        <authorList>
            <consortium name="Lawrence Berkeley National Laboratory"/>
            <person name="Haridas S."/>
            <person name="Hensen N."/>
            <person name="Bonometti L."/>
            <person name="Westerberg I."/>
            <person name="Brannstrom I.O."/>
            <person name="Guillou S."/>
            <person name="Cros-Aarteil S."/>
            <person name="Calhoun S."/>
            <person name="Kuo A."/>
            <person name="Mondo S."/>
            <person name="Pangilinan J."/>
            <person name="Riley R."/>
            <person name="LaButti K."/>
            <person name="Andreopoulos B."/>
            <person name="Lipzen A."/>
            <person name="Chen C."/>
            <person name="Yanf M."/>
            <person name="Daum C."/>
            <person name="Ng V."/>
            <person name="Clum A."/>
            <person name="Steindorff A."/>
            <person name="Ohm R."/>
            <person name="Martin F."/>
            <person name="Silar P."/>
            <person name="Natvig D."/>
            <person name="Lalanne C."/>
            <person name="Gautier V."/>
            <person name="Ament-velasquez S.L."/>
            <person name="Kruys A."/>
            <person name="Hutchinson M.I."/>
            <person name="Powell A.J."/>
            <person name="Barry K."/>
            <person name="Miller A.N."/>
            <person name="Grigoriev I.V."/>
            <person name="Debuchy R."/>
            <person name="Gladieux P."/>
            <person name="Thoren M.H."/>
            <person name="Johannesson H."/>
        </authorList>
    </citation>
    <scope>NUCLEOTIDE SEQUENCE</scope>
    <source>
        <strain evidence="3">CBS 232.78</strain>
    </source>
</reference>
<accession>A0AAE0KDU7</accession>
<feature type="compositionally biased region" description="Basic and acidic residues" evidence="1">
    <location>
        <begin position="563"/>
        <end position="584"/>
    </location>
</feature>
<feature type="region of interest" description="Disordered" evidence="1">
    <location>
        <begin position="424"/>
        <end position="448"/>
    </location>
</feature>
<evidence type="ECO:0000313" key="3">
    <source>
        <dbReference type="EMBL" id="KAK3374799.1"/>
    </source>
</evidence>
<sequence length="836" mass="93921">MTVSDDRAPSIESLDAFARQLGQRAHDAGSDFYPLRSALHGLQMALEDLNVEDQDPESLLNQSSPANLDRRNSVYARELASLVEESDFTLKKVTTILSKYGNAAESPVDVSGVFGTRLGPSRRGLDLQDKNTKIELILKDVTSQKVKIDTFLDTLDMHNPIKTQAGALVHADDGKLAFVMSKMDAIAPRLFSNESPTGGSKVDLWYDFGAEMEKEGVSRDFINKHKEVLWTHIQELKSQGRQEKAELPLSPQALKRASPPPMIVTSESTSKPNPDFAPNHTLRVQDGHPQRLSGSAPQQSGFELAGSRSLQAHDRSPALARRDPPSASRTSSELSDSELVPKTRDPLGQELVRVTTQQILDLDRLLFLSPVLLPANFNASPGTSPTGRYLPPGAAPLLIPSATSSQNDMLLSPRSQQLVARNAPPPPYSSGLSPILSPPPPYGSSPTGSNFMDFPASAPSMTNDLVRQRGQAPSRPISHLAPDGRGRPIPLDAKWTKVSRSMISSAALANARPRLRYEARPEFVFILGQLTKKEVEDLVKDSKKIRAERELESNGRRVSQGQRTRERRPETYSERDRRLGDKKSSSSGNESDVIWDSDDERSYKRSKGERRRDTSRDDRRRDTSRDDRDSGKNQHDRGKPTHRPYFEDGDTDDDENRRLRPGLVIVSPPASENGDYTSPHSTVEPKPILKNKNPHRVRFDEHRGPTEMSPSSYPENSRRDDRGRHRDGEKVRGDRERSRSRNGDRDREREREKEREREREKAREKDRERERDRAREKDRSRDNRSSSRRHNDRDRDDDRQDRDKERPKDRSNLAAAGIGATAMTILGVFAEAAKHL</sequence>
<dbReference type="Pfam" id="PF26118">
    <property type="entry name" value="DUF8035"/>
    <property type="match status" value="1"/>
</dbReference>
<name>A0AAE0KDU7_9PEZI</name>
<evidence type="ECO:0000313" key="4">
    <source>
        <dbReference type="Proteomes" id="UP001285441"/>
    </source>
</evidence>
<feature type="compositionally biased region" description="Basic and acidic residues" evidence="1">
    <location>
        <begin position="716"/>
        <end position="811"/>
    </location>
</feature>
<dbReference type="EMBL" id="JAULSW010000007">
    <property type="protein sequence ID" value="KAK3374799.1"/>
    <property type="molecule type" value="Genomic_DNA"/>
</dbReference>
<gene>
    <name evidence="3" type="ORF">B0H63DRAFT_256458</name>
</gene>
<proteinExistence type="predicted"/>
<feature type="region of interest" description="Disordered" evidence="1">
    <location>
        <begin position="241"/>
        <end position="342"/>
    </location>
</feature>
<feature type="domain" description="DUF8035" evidence="2">
    <location>
        <begin position="492"/>
        <end position="548"/>
    </location>
</feature>
<dbReference type="InterPro" id="IPR058348">
    <property type="entry name" value="DUF8035"/>
</dbReference>